<dbReference type="Proteomes" id="UP000005444">
    <property type="component" value="Chromosome"/>
</dbReference>
<proteinExistence type="predicted"/>
<dbReference type="InterPro" id="IPR009057">
    <property type="entry name" value="Homeodomain-like_sf"/>
</dbReference>
<dbReference type="GO" id="GO:0003677">
    <property type="term" value="F:DNA binding"/>
    <property type="evidence" value="ECO:0007669"/>
    <property type="project" value="UniProtKB-UniRule"/>
</dbReference>
<dbReference type="PROSITE" id="PS50977">
    <property type="entry name" value="HTH_TETR_2"/>
    <property type="match status" value="1"/>
</dbReference>
<evidence type="ECO:0000313" key="4">
    <source>
        <dbReference type="EMBL" id="AEV95981.1"/>
    </source>
</evidence>
<protein>
    <submittedName>
        <fullName evidence="4">Transcriptional regulator, TetR family</fullName>
    </submittedName>
</protein>
<evidence type="ECO:0000256" key="1">
    <source>
        <dbReference type="ARBA" id="ARBA00023125"/>
    </source>
</evidence>
<feature type="domain" description="HTH tetR-type" evidence="3">
    <location>
        <begin position="11"/>
        <end position="71"/>
    </location>
</feature>
<organism evidence="4 5">
    <name type="scientific">Pediococcus claussenii (strain ATCC BAA-344 / DSM 14800 / JCM 18046 / KCTC 3811 / LMG 21948 / P06)</name>
    <dbReference type="NCBI Taxonomy" id="701521"/>
    <lineage>
        <taxon>Bacteria</taxon>
        <taxon>Bacillati</taxon>
        <taxon>Bacillota</taxon>
        <taxon>Bacilli</taxon>
        <taxon>Lactobacillales</taxon>
        <taxon>Lactobacillaceae</taxon>
        <taxon>Pediococcus</taxon>
    </lineage>
</organism>
<accession>G8PBS3</accession>
<gene>
    <name evidence="4" type="ordered locus">PECL_1768</name>
</gene>
<reference evidence="4 5" key="1">
    <citation type="journal article" date="2012" name="J. Bacteriol.">
        <title>Complete Genome Sequence of the Beer Spoilage Organism Pediococcus claussenii ATCC BAA-344T.</title>
        <authorList>
            <person name="Pittet V."/>
            <person name="Abegunde T."/>
            <person name="Marfleet T."/>
            <person name="Haakensen M."/>
            <person name="Morrow K."/>
            <person name="Jayaprakash T."/>
            <person name="Schroeder K."/>
            <person name="Trost B."/>
            <person name="Byrns S."/>
            <person name="Bergsveinson J."/>
            <person name="Kusalik A."/>
            <person name="Ziola B."/>
        </authorList>
    </citation>
    <scope>NUCLEOTIDE SEQUENCE [LARGE SCALE GENOMIC DNA]</scope>
    <source>
        <strain evidence="4 5">ATCC BAA-344</strain>
    </source>
</reference>
<dbReference type="PATRIC" id="fig|701521.8.peg.1670"/>
<keyword evidence="1 2" id="KW-0238">DNA-binding</keyword>
<dbReference type="HOGENOM" id="CLU_107548_0_0_9"/>
<dbReference type="EMBL" id="CP003137">
    <property type="protein sequence ID" value="AEV95981.1"/>
    <property type="molecule type" value="Genomic_DNA"/>
</dbReference>
<dbReference type="InterPro" id="IPR041483">
    <property type="entry name" value="TetR_C_34"/>
</dbReference>
<dbReference type="PANTHER" id="PTHR43479">
    <property type="entry name" value="ACREF/ENVCD OPERON REPRESSOR-RELATED"/>
    <property type="match status" value="1"/>
</dbReference>
<dbReference type="Pfam" id="PF17929">
    <property type="entry name" value="TetR_C_34"/>
    <property type="match status" value="1"/>
</dbReference>
<dbReference type="SUPFAM" id="SSF46689">
    <property type="entry name" value="Homeodomain-like"/>
    <property type="match status" value="1"/>
</dbReference>
<dbReference type="KEGG" id="pce:PECL_1768"/>
<dbReference type="PRINTS" id="PR00455">
    <property type="entry name" value="HTHTETR"/>
</dbReference>
<dbReference type="RefSeq" id="WP_014216175.1">
    <property type="nucleotide sequence ID" value="NC_016605.1"/>
</dbReference>
<dbReference type="InterPro" id="IPR001647">
    <property type="entry name" value="HTH_TetR"/>
</dbReference>
<dbReference type="STRING" id="701521.PECL_1768"/>
<sequence>MRTENSSEVITKKKQQIIDATKVLFRDKDFDEITMSAIASATHVAKGTIFNYFKTKESIFLTILMEEYQRFIDLFAQKLEHETIKNKSTLKKLILETTASIWDDPNLYLFRLDASLAMLEQTSDVELVAKVKSHMYETTQKLDAYIHNYVENAENISIVSIMFTVNALLIGYSNLVSSQKMQNLLQKYELNDYQLNAKAETLASLDFFLNGYLKTSSK</sequence>
<dbReference type="InterPro" id="IPR050624">
    <property type="entry name" value="HTH-type_Tx_Regulator"/>
</dbReference>
<feature type="DNA-binding region" description="H-T-H motif" evidence="2">
    <location>
        <begin position="34"/>
        <end position="53"/>
    </location>
</feature>
<dbReference type="Gene3D" id="1.10.357.10">
    <property type="entry name" value="Tetracycline Repressor, domain 2"/>
    <property type="match status" value="1"/>
</dbReference>
<dbReference type="AlphaFoldDB" id="G8PBS3"/>
<evidence type="ECO:0000259" key="3">
    <source>
        <dbReference type="PROSITE" id="PS50977"/>
    </source>
</evidence>
<keyword evidence="5" id="KW-1185">Reference proteome</keyword>
<evidence type="ECO:0000313" key="5">
    <source>
        <dbReference type="Proteomes" id="UP000005444"/>
    </source>
</evidence>
<dbReference type="PANTHER" id="PTHR43479:SF11">
    <property type="entry name" value="ACREF_ENVCD OPERON REPRESSOR-RELATED"/>
    <property type="match status" value="1"/>
</dbReference>
<name>G8PBS3_PEDCP</name>
<dbReference type="eggNOG" id="COG1309">
    <property type="taxonomic scope" value="Bacteria"/>
</dbReference>
<evidence type="ECO:0000256" key="2">
    <source>
        <dbReference type="PROSITE-ProRule" id="PRU00335"/>
    </source>
</evidence>
<dbReference type="Pfam" id="PF00440">
    <property type="entry name" value="TetR_N"/>
    <property type="match status" value="1"/>
</dbReference>